<name>A0AAD0V9N2_PSEAV</name>
<dbReference type="AlphaFoldDB" id="A0AAD0V9N2"/>
<keyword evidence="1" id="KW-0732">Signal</keyword>
<accession>A0AAD0V9N2</accession>
<organism evidence="2 3">
    <name type="scientific">Pseudomonas amygdali pv. lachrymans str. M301315</name>
    <dbReference type="NCBI Taxonomy" id="629260"/>
    <lineage>
        <taxon>Bacteria</taxon>
        <taxon>Pseudomonadati</taxon>
        <taxon>Pseudomonadota</taxon>
        <taxon>Gammaproteobacteria</taxon>
        <taxon>Pseudomonadales</taxon>
        <taxon>Pseudomonadaceae</taxon>
        <taxon>Pseudomonas</taxon>
        <taxon>Pseudomonas amygdali</taxon>
    </lineage>
</organism>
<geneLocation type="plasmid" evidence="3">
    <name>pmppla107</name>
</geneLocation>
<keyword evidence="2" id="KW-0614">Plasmid</keyword>
<feature type="chain" id="PRO_5041908193" evidence="1">
    <location>
        <begin position="22"/>
        <end position="136"/>
    </location>
</feature>
<dbReference type="Proteomes" id="UP000006426">
    <property type="component" value="Plasmid pmppla107"/>
</dbReference>
<dbReference type="EMBL" id="CP031226">
    <property type="protein sequence ID" value="AXH59918.1"/>
    <property type="molecule type" value="Genomic_DNA"/>
</dbReference>
<gene>
    <name evidence="2" type="ORF">PLA107_032350</name>
</gene>
<reference evidence="2 3" key="1">
    <citation type="journal article" date="2011" name="PLoS Pathog.">
        <title>Dynamic evolution of pathogenicity revealed by sequencing and comparative genomics of 19 Pseudomonas syringae isolates.</title>
        <authorList>
            <person name="Baltrus D.A."/>
            <person name="Nishimura M.T."/>
            <person name="Romanchuk A."/>
            <person name="Chang J.H."/>
            <person name="Mukhtar M.S."/>
            <person name="Cherkis K."/>
            <person name="Roach J."/>
            <person name="Grant S.R."/>
            <person name="Jones C.D."/>
            <person name="Dangl J.L."/>
        </authorList>
    </citation>
    <scope>NUCLEOTIDE SEQUENCE [LARGE SCALE GENOMIC DNA]</scope>
    <source>
        <strain evidence="2 3">M301315</strain>
    </source>
</reference>
<sequence length="136" mass="14917">MRALACLLSLSALLLANSAQADNIIRAGAPIYASSGGAAEPPFTPDPPEDGECGPEIGVWADWGSKPGEHTPWATSYIDVAKDSIGRIYDWEEVGEYQSSRRLTSYYYGGWGVMRGNKSGQDASRVYYELCRYRLQ</sequence>
<protein>
    <submittedName>
        <fullName evidence="2">Uncharacterized protein</fullName>
    </submittedName>
</protein>
<dbReference type="GeneID" id="39474524"/>
<proteinExistence type="predicted"/>
<evidence type="ECO:0000256" key="1">
    <source>
        <dbReference type="SAM" id="SignalP"/>
    </source>
</evidence>
<evidence type="ECO:0000313" key="3">
    <source>
        <dbReference type="Proteomes" id="UP000006426"/>
    </source>
</evidence>
<evidence type="ECO:0000313" key="2">
    <source>
        <dbReference type="EMBL" id="AXH59918.1"/>
    </source>
</evidence>
<dbReference type="RefSeq" id="WP_005741769.1">
    <property type="nucleotide sequence ID" value="NZ_CP031226.1"/>
</dbReference>
<feature type="signal peptide" evidence="1">
    <location>
        <begin position="1"/>
        <end position="21"/>
    </location>
</feature>